<dbReference type="SMART" id="SM01192">
    <property type="entry name" value="Enolase_C"/>
    <property type="match status" value="1"/>
</dbReference>
<dbReference type="InterPro" id="IPR036849">
    <property type="entry name" value="Enolase-like_C_sf"/>
</dbReference>
<evidence type="ECO:0000256" key="3">
    <source>
        <dbReference type="ARBA" id="ARBA00012058"/>
    </source>
</evidence>
<dbReference type="AlphaFoldDB" id="A0A2G2YL53"/>
<sequence length="206" mass="22865">MPVLAFNVINEGSHTHNNLAMQEFMILPVGASTFAKALRMGSEVYHTLKGIIKTKYGQVACNVCDEGGFAPNVQDNKEGLALLMDAIEKDGYTGKTKIGMDVATFEVLPKDAKYDLNFNNQPNDGAHVLSAQGLCELYKEYVKYFPIVFIEVPFDQDDWSSWVSLQSLVNIQLVGGDFLVTNPRRTAEVIPKKECNTLLLKVKICL</sequence>
<dbReference type="EC" id="4.2.1.11" evidence="3"/>
<proteinExistence type="inferred from homology"/>
<dbReference type="UniPathway" id="UPA00109">
    <property type="reaction ID" value="UER00187"/>
</dbReference>
<reference evidence="7 8" key="2">
    <citation type="journal article" date="2017" name="Genome Biol.">
        <title>New reference genome sequences of hot pepper reveal the massive evolution of plant disease-resistance genes by retroduplication.</title>
        <authorList>
            <person name="Kim S."/>
            <person name="Park J."/>
            <person name="Yeom S.I."/>
            <person name="Kim Y.M."/>
            <person name="Seo E."/>
            <person name="Kim K.T."/>
            <person name="Kim M.S."/>
            <person name="Lee J.M."/>
            <person name="Cheong K."/>
            <person name="Shin H.S."/>
            <person name="Kim S.B."/>
            <person name="Han K."/>
            <person name="Lee J."/>
            <person name="Park M."/>
            <person name="Lee H.A."/>
            <person name="Lee H.Y."/>
            <person name="Lee Y."/>
            <person name="Oh S."/>
            <person name="Lee J.H."/>
            <person name="Choi E."/>
            <person name="Choi E."/>
            <person name="Lee S.E."/>
            <person name="Jeon J."/>
            <person name="Kim H."/>
            <person name="Choi G."/>
            <person name="Song H."/>
            <person name="Lee J."/>
            <person name="Lee S.C."/>
            <person name="Kwon J.K."/>
            <person name="Lee H.Y."/>
            <person name="Koo N."/>
            <person name="Hong Y."/>
            <person name="Kim R.W."/>
            <person name="Kang W.H."/>
            <person name="Huh J.H."/>
            <person name="Kang B.C."/>
            <person name="Yang T.J."/>
            <person name="Lee Y.H."/>
            <person name="Bennetzen J.L."/>
            <person name="Choi D."/>
        </authorList>
    </citation>
    <scope>NUCLEOTIDE SEQUENCE [LARGE SCALE GENOMIC DNA]</scope>
    <source>
        <strain evidence="8">cv. CM334</strain>
    </source>
</reference>
<evidence type="ECO:0000256" key="5">
    <source>
        <dbReference type="ARBA" id="ARBA00023239"/>
    </source>
</evidence>
<dbReference type="InterPro" id="IPR000941">
    <property type="entry name" value="Enolase"/>
</dbReference>
<comment type="similarity">
    <text evidence="2">Belongs to the enolase family.</text>
</comment>
<dbReference type="Gramene" id="PHT70482">
    <property type="protein sequence ID" value="PHT70482"/>
    <property type="gene ID" value="T459_25586"/>
</dbReference>
<accession>A0A2G2YL53</accession>
<dbReference type="GO" id="GO:0004634">
    <property type="term" value="F:phosphopyruvate hydratase activity"/>
    <property type="evidence" value="ECO:0000318"/>
    <property type="project" value="GO_Central"/>
</dbReference>
<dbReference type="Pfam" id="PF00113">
    <property type="entry name" value="Enolase_C"/>
    <property type="match status" value="1"/>
</dbReference>
<dbReference type="SUPFAM" id="SSF51604">
    <property type="entry name" value="Enolase C-terminal domain-like"/>
    <property type="match status" value="1"/>
</dbReference>
<evidence type="ECO:0000313" key="7">
    <source>
        <dbReference type="EMBL" id="PHT70482.1"/>
    </source>
</evidence>
<dbReference type="GO" id="GO:0000287">
    <property type="term" value="F:magnesium ion binding"/>
    <property type="evidence" value="ECO:0007669"/>
    <property type="project" value="InterPro"/>
</dbReference>
<evidence type="ECO:0000259" key="6">
    <source>
        <dbReference type="SMART" id="SM01192"/>
    </source>
</evidence>
<evidence type="ECO:0000313" key="8">
    <source>
        <dbReference type="Proteomes" id="UP000222542"/>
    </source>
</evidence>
<keyword evidence="8" id="KW-1185">Reference proteome</keyword>
<reference evidence="7 8" key="1">
    <citation type="journal article" date="2014" name="Nat. Genet.">
        <title>Genome sequence of the hot pepper provides insights into the evolution of pungency in Capsicum species.</title>
        <authorList>
            <person name="Kim S."/>
            <person name="Park M."/>
            <person name="Yeom S.I."/>
            <person name="Kim Y.M."/>
            <person name="Lee J.M."/>
            <person name="Lee H.A."/>
            <person name="Seo E."/>
            <person name="Choi J."/>
            <person name="Cheong K."/>
            <person name="Kim K.T."/>
            <person name="Jung K."/>
            <person name="Lee G.W."/>
            <person name="Oh S.K."/>
            <person name="Bae C."/>
            <person name="Kim S.B."/>
            <person name="Lee H.Y."/>
            <person name="Kim S.Y."/>
            <person name="Kim M.S."/>
            <person name="Kang B.C."/>
            <person name="Jo Y.D."/>
            <person name="Yang H.B."/>
            <person name="Jeong H.J."/>
            <person name="Kang W.H."/>
            <person name="Kwon J.K."/>
            <person name="Shin C."/>
            <person name="Lim J.Y."/>
            <person name="Park J.H."/>
            <person name="Huh J.H."/>
            <person name="Kim J.S."/>
            <person name="Kim B.D."/>
            <person name="Cohen O."/>
            <person name="Paran I."/>
            <person name="Suh M.C."/>
            <person name="Lee S.B."/>
            <person name="Kim Y.K."/>
            <person name="Shin Y."/>
            <person name="Noh S.J."/>
            <person name="Park J."/>
            <person name="Seo Y.S."/>
            <person name="Kwon S.Y."/>
            <person name="Kim H.A."/>
            <person name="Park J.M."/>
            <person name="Kim H.J."/>
            <person name="Choi S.B."/>
            <person name="Bosland P.W."/>
            <person name="Reeves G."/>
            <person name="Jo S.H."/>
            <person name="Lee B.W."/>
            <person name="Cho H.T."/>
            <person name="Choi H.S."/>
            <person name="Lee M.S."/>
            <person name="Yu Y."/>
            <person name="Do Choi Y."/>
            <person name="Park B.S."/>
            <person name="van Deynze A."/>
            <person name="Ashrafi H."/>
            <person name="Hill T."/>
            <person name="Kim W.T."/>
            <person name="Pai H.S."/>
            <person name="Ahn H.K."/>
            <person name="Yeam I."/>
            <person name="Giovannoni J.J."/>
            <person name="Rose J.K."/>
            <person name="Sorensen I."/>
            <person name="Lee S.J."/>
            <person name="Kim R.W."/>
            <person name="Choi I.Y."/>
            <person name="Choi B.S."/>
            <person name="Lim J.S."/>
            <person name="Lee Y.H."/>
            <person name="Choi D."/>
        </authorList>
    </citation>
    <scope>NUCLEOTIDE SEQUENCE [LARGE SCALE GENOMIC DNA]</scope>
    <source>
        <strain evidence="8">cv. CM334</strain>
    </source>
</reference>
<keyword evidence="4" id="KW-0324">Glycolysis</keyword>
<dbReference type="GO" id="GO:0000015">
    <property type="term" value="C:phosphopyruvate hydratase complex"/>
    <property type="evidence" value="ECO:0000318"/>
    <property type="project" value="GO_Central"/>
</dbReference>
<feature type="domain" description="Enolase C-terminal TIM barrel" evidence="6">
    <location>
        <begin position="1"/>
        <end position="204"/>
    </location>
</feature>
<keyword evidence="5" id="KW-0456">Lyase</keyword>
<dbReference type="EMBL" id="AYRZ02000010">
    <property type="protein sequence ID" value="PHT70482.1"/>
    <property type="molecule type" value="Genomic_DNA"/>
</dbReference>
<protein>
    <recommendedName>
        <fullName evidence="3">phosphopyruvate hydratase</fullName>
        <ecNumber evidence="3">4.2.1.11</ecNumber>
    </recommendedName>
</protein>
<evidence type="ECO:0000256" key="2">
    <source>
        <dbReference type="ARBA" id="ARBA00009604"/>
    </source>
</evidence>
<organism evidence="7 8">
    <name type="scientific">Capsicum annuum</name>
    <name type="common">Capsicum pepper</name>
    <dbReference type="NCBI Taxonomy" id="4072"/>
    <lineage>
        <taxon>Eukaryota</taxon>
        <taxon>Viridiplantae</taxon>
        <taxon>Streptophyta</taxon>
        <taxon>Embryophyta</taxon>
        <taxon>Tracheophyta</taxon>
        <taxon>Spermatophyta</taxon>
        <taxon>Magnoliopsida</taxon>
        <taxon>eudicotyledons</taxon>
        <taxon>Gunneridae</taxon>
        <taxon>Pentapetalae</taxon>
        <taxon>asterids</taxon>
        <taxon>lamiids</taxon>
        <taxon>Solanales</taxon>
        <taxon>Solanaceae</taxon>
        <taxon>Solanoideae</taxon>
        <taxon>Capsiceae</taxon>
        <taxon>Capsicum</taxon>
    </lineage>
</organism>
<name>A0A2G2YL53_CAPAN</name>
<dbReference type="InterPro" id="IPR020810">
    <property type="entry name" value="Enolase_C"/>
</dbReference>
<dbReference type="PRINTS" id="PR00148">
    <property type="entry name" value="ENOLASE"/>
</dbReference>
<comment type="caution">
    <text evidence="7">The sequence shown here is derived from an EMBL/GenBank/DDBJ whole genome shotgun (WGS) entry which is preliminary data.</text>
</comment>
<dbReference type="OMA" id="IENAGYC"/>
<comment type="pathway">
    <text evidence="1">Carbohydrate degradation; glycolysis; pyruvate from D-glyceraldehyde 3-phosphate: step 4/5.</text>
</comment>
<dbReference type="PANTHER" id="PTHR11902">
    <property type="entry name" value="ENOLASE"/>
    <property type="match status" value="1"/>
</dbReference>
<gene>
    <name evidence="7" type="ORF">T459_25586</name>
</gene>
<dbReference type="PANTHER" id="PTHR11902:SF42">
    <property type="entry name" value="ENOLASE 1, CHLOROPLASTIC"/>
    <property type="match status" value="1"/>
</dbReference>
<evidence type="ECO:0000256" key="4">
    <source>
        <dbReference type="ARBA" id="ARBA00023152"/>
    </source>
</evidence>
<dbReference type="Gene3D" id="3.20.20.120">
    <property type="entry name" value="Enolase-like C-terminal domain"/>
    <property type="match status" value="1"/>
</dbReference>
<evidence type="ECO:0000256" key="1">
    <source>
        <dbReference type="ARBA" id="ARBA00005031"/>
    </source>
</evidence>
<dbReference type="Proteomes" id="UP000222542">
    <property type="component" value="Unassembled WGS sequence"/>
</dbReference>
<dbReference type="STRING" id="4072.A0A2G2YL53"/>
<dbReference type="GO" id="GO:0006096">
    <property type="term" value="P:glycolytic process"/>
    <property type="evidence" value="ECO:0000318"/>
    <property type="project" value="GO_Central"/>
</dbReference>